<keyword evidence="1" id="KW-0040">ANK repeat</keyword>
<dbReference type="PROSITE" id="PS50297">
    <property type="entry name" value="ANK_REP_REGION"/>
    <property type="match status" value="1"/>
</dbReference>
<accession>X0BB30</accession>
<dbReference type="Proteomes" id="UP000030663">
    <property type="component" value="Unassembled WGS sequence"/>
</dbReference>
<feature type="repeat" description="ANK" evidence="1">
    <location>
        <begin position="342"/>
        <end position="374"/>
    </location>
</feature>
<dbReference type="PANTHER" id="PTHR44207">
    <property type="entry name" value="SURFACE ANTIGEN BSPA-LIKE-RELATED"/>
    <property type="match status" value="1"/>
</dbReference>
<dbReference type="AlphaFoldDB" id="X0BB30"/>
<evidence type="ECO:0000313" key="2">
    <source>
        <dbReference type="EMBL" id="EXK78986.1"/>
    </source>
</evidence>
<evidence type="ECO:0000256" key="1">
    <source>
        <dbReference type="PROSITE-ProRule" id="PRU00023"/>
    </source>
</evidence>
<protein>
    <submittedName>
        <fullName evidence="2">Uncharacterized protein</fullName>
    </submittedName>
</protein>
<dbReference type="SUPFAM" id="SSF48403">
    <property type="entry name" value="Ankyrin repeat"/>
    <property type="match status" value="1"/>
</dbReference>
<dbReference type="Gene3D" id="1.25.40.20">
    <property type="entry name" value="Ankyrin repeat-containing domain"/>
    <property type="match status" value="2"/>
</dbReference>
<dbReference type="OrthoDB" id="194358at2759"/>
<dbReference type="HOGENOM" id="CLU_030889_0_0_1"/>
<proteinExistence type="predicted"/>
<sequence>MSGIFALSQEVWDRIFHYLDLGNLASAYECNIHIRSRVEKFFSNCYYTSKPDTPAGPCGDSYQIIQRFLSLFDSQAYLAADEILAQLHKSSDRGGPSWKEAVAIALMARRCYDVSEYFYLSSLENLPSDKDTKRNAFLTAARFGRDPEPGAELKPDDKCWAFAWMAYHGKVNDIKALEMSGEQFTNVEAYNPATMAAISGHIDTLKHLNSVGFDLWLYAYQGPDVPSSPLAAALERGHESVVEYLCGNGIIQRLTDDQVFHAYRAAASNGHVHVLRRIENCYPKETDDWWYNHAGVGGGLYPNRIDWYIFGPEKPLKESERAAMLQNFILKESYDIHATDRDGNNVLHLAAAEGSLDLFRQIWNSGADGYRPNNAGQSPIESAVNDESGIANWLSKEQRVKIPITRNEKIKPARMIIEAQRQLRIQEIIVRLLHNYGRKDIPDKEGLKEILEIINKQWAIEKMDEKLADIWVHYYSFTAMKAYIYKASKVLEVISSCETLFNILFRDLEDSGWFTRKSESKVAKVKFRNGAEEWRRDLDIARFLFAFSSVYSERQLAKIISGLPSADLVEIEIYRQSKEGEMLKAGSEAASGHENNIRSCFEENLRRLDELSKYR</sequence>
<dbReference type="PROSITE" id="PS50088">
    <property type="entry name" value="ANK_REPEAT"/>
    <property type="match status" value="1"/>
</dbReference>
<reference evidence="2 3" key="1">
    <citation type="submission" date="2011-11" db="EMBL/GenBank/DDBJ databases">
        <title>The Genome Sequence of Fusarium oxysporum PHW815.</title>
        <authorList>
            <consortium name="The Broad Institute Genome Sequencing Platform"/>
            <person name="Ma L.-J."/>
            <person name="Gale L.R."/>
            <person name="Schwartz D.C."/>
            <person name="Zhou S."/>
            <person name="Corby-Kistler H."/>
            <person name="Young S.K."/>
            <person name="Zeng Q."/>
            <person name="Gargeya S."/>
            <person name="Fitzgerald M."/>
            <person name="Haas B."/>
            <person name="Abouelleil A."/>
            <person name="Alvarado L."/>
            <person name="Arachchi H.M."/>
            <person name="Berlin A."/>
            <person name="Brown A."/>
            <person name="Chapman S.B."/>
            <person name="Chen Z."/>
            <person name="Dunbar C."/>
            <person name="Freedman E."/>
            <person name="Gearin G."/>
            <person name="Goldberg J."/>
            <person name="Griggs A."/>
            <person name="Gujja S."/>
            <person name="Heiman D."/>
            <person name="Howarth C."/>
            <person name="Larson L."/>
            <person name="Lui A."/>
            <person name="MacDonald P.J.P."/>
            <person name="Montmayeur A."/>
            <person name="Murphy C."/>
            <person name="Neiman D."/>
            <person name="Pearson M."/>
            <person name="Priest M."/>
            <person name="Roberts A."/>
            <person name="Saif S."/>
            <person name="Shea T."/>
            <person name="Shenoy N."/>
            <person name="Sisk P."/>
            <person name="Stolte C."/>
            <person name="Sykes S."/>
            <person name="Wortman J."/>
            <person name="Nusbaum C."/>
            <person name="Birren B."/>
        </authorList>
    </citation>
    <scope>NUCLEOTIDE SEQUENCE [LARGE SCALE GENOMIC DNA]</scope>
    <source>
        <strain evidence="2 3">54005</strain>
    </source>
</reference>
<dbReference type="EMBL" id="JH658489">
    <property type="protein sequence ID" value="EXK78986.1"/>
    <property type="molecule type" value="Genomic_DNA"/>
</dbReference>
<name>X0BB30_FUSOX</name>
<keyword evidence="3" id="KW-1185">Reference proteome</keyword>
<organism evidence="2 3">
    <name type="scientific">Fusarium oxysporum f. sp. raphani 54005</name>
    <dbReference type="NCBI Taxonomy" id="1089458"/>
    <lineage>
        <taxon>Eukaryota</taxon>
        <taxon>Fungi</taxon>
        <taxon>Dikarya</taxon>
        <taxon>Ascomycota</taxon>
        <taxon>Pezizomycotina</taxon>
        <taxon>Sordariomycetes</taxon>
        <taxon>Hypocreomycetidae</taxon>
        <taxon>Hypocreales</taxon>
        <taxon>Nectriaceae</taxon>
        <taxon>Fusarium</taxon>
        <taxon>Fusarium oxysporum species complex</taxon>
    </lineage>
</organism>
<gene>
    <name evidence="2" type="ORF">FOQG_16363</name>
</gene>
<evidence type="ECO:0000313" key="3">
    <source>
        <dbReference type="Proteomes" id="UP000030663"/>
    </source>
</evidence>
<dbReference type="InterPro" id="IPR002110">
    <property type="entry name" value="Ankyrin_rpt"/>
</dbReference>
<dbReference type="InterPro" id="IPR036770">
    <property type="entry name" value="Ankyrin_rpt-contain_sf"/>
</dbReference>